<feature type="transmembrane region" description="Helical" evidence="8">
    <location>
        <begin position="353"/>
        <end position="374"/>
    </location>
</feature>
<dbReference type="Proteomes" id="UP000034778">
    <property type="component" value="Unassembled WGS sequence"/>
</dbReference>
<dbReference type="EMBL" id="LBOW01000001">
    <property type="protein sequence ID" value="KKP45496.1"/>
    <property type="molecule type" value="Genomic_DNA"/>
</dbReference>
<feature type="transmembrane region" description="Helical" evidence="8">
    <location>
        <begin position="99"/>
        <end position="119"/>
    </location>
</feature>
<gene>
    <name evidence="10" type="ORF">UR35_C0001G0093</name>
</gene>
<keyword evidence="2" id="KW-1003">Cell membrane</keyword>
<feature type="transmembrane region" description="Helical" evidence="8">
    <location>
        <begin position="264"/>
        <end position="288"/>
    </location>
</feature>
<dbReference type="InterPro" id="IPR003342">
    <property type="entry name" value="ArnT-like_N"/>
</dbReference>
<reference evidence="10 11" key="1">
    <citation type="journal article" date="2015" name="Nature">
        <title>rRNA introns, odd ribosomes, and small enigmatic genomes across a large radiation of phyla.</title>
        <authorList>
            <person name="Brown C.T."/>
            <person name="Hug L.A."/>
            <person name="Thomas B.C."/>
            <person name="Sharon I."/>
            <person name="Castelle C.J."/>
            <person name="Singh A."/>
            <person name="Wilkins M.J."/>
            <person name="Williams K.H."/>
            <person name="Banfield J.F."/>
        </authorList>
    </citation>
    <scope>NUCLEOTIDE SEQUENCE [LARGE SCALE GENOMIC DNA]</scope>
</reference>
<feature type="transmembrane region" description="Helical" evidence="8">
    <location>
        <begin position="209"/>
        <end position="226"/>
    </location>
</feature>
<feature type="transmembrane region" description="Helical" evidence="8">
    <location>
        <begin position="300"/>
        <end position="318"/>
    </location>
</feature>
<dbReference type="PATRIC" id="fig|1618566.3.peg.92"/>
<sequence length="494" mass="57236">MSNVIFPTAIFLISLLFRSYNLTSTEIYPDEITWTVRSREAFLAIKTNNFDYFKSAWWTKDTDTEAINLPQTIISGASIFLLAKGQPTHYSLELFSDFIAARIPIVFLTSIFIAIFYFITKRITNNKYIALLASLLLSIDPTSIALSRWLLVDYPLTIWMFLAISSFFLIKNIKISIIVSSIFISLAFLTKPTGLILFIPLFLSKQYKTIITFFCFLVFAKLLWLGQEGNIIIDMYSYIFNQFQLSNNSFITFFNGKITSNPPFYYYVQQILTRLPIIIISSLLFYPIFVKKKILKNKKLLTIIIPLFVISYILILSIPAKKLGIRYIFPVIPWLYLFSGISIYYFLNKLHKFYKTIAIISIFAISSTVSLFYFPNYYIYRNIFSGGPKIVQSNEVIGLCMGARSSILNLINKYPDIKSVAYLGCSKSTLPYYTNVTISTDWKTERFVIVEESMKLLSPNLEEIIYFNNKKPIYINDWHGVVLSRIYDNLELEK</sequence>
<evidence type="ECO:0000259" key="9">
    <source>
        <dbReference type="Pfam" id="PF02366"/>
    </source>
</evidence>
<keyword evidence="6 8" id="KW-1133">Transmembrane helix</keyword>
<evidence type="ECO:0000256" key="3">
    <source>
        <dbReference type="ARBA" id="ARBA00022676"/>
    </source>
</evidence>
<accession>A0A0G0A2R3</accession>
<name>A0A0G0A2R3_9BACT</name>
<protein>
    <recommendedName>
        <fullName evidence="9">ArnT-like N-terminal domain-containing protein</fullName>
    </recommendedName>
</protein>
<feature type="transmembrane region" description="Helical" evidence="8">
    <location>
        <begin position="152"/>
        <end position="170"/>
    </location>
</feature>
<proteinExistence type="predicted"/>
<feature type="transmembrane region" description="Helical" evidence="8">
    <location>
        <begin position="324"/>
        <end position="346"/>
    </location>
</feature>
<keyword evidence="3" id="KW-0328">Glycosyltransferase</keyword>
<comment type="subcellular location">
    <subcellularLocation>
        <location evidence="1">Cell membrane</location>
        <topology evidence="1">Multi-pass membrane protein</topology>
    </subcellularLocation>
</comment>
<organism evidence="10 11">
    <name type="scientific">Candidatus Woesebacteria bacterium GW2011_GWB1_33_22</name>
    <dbReference type="NCBI Taxonomy" id="1618566"/>
    <lineage>
        <taxon>Bacteria</taxon>
        <taxon>Candidatus Woeseibacteriota</taxon>
    </lineage>
</organism>
<feature type="transmembrane region" description="Helical" evidence="8">
    <location>
        <begin position="182"/>
        <end position="203"/>
    </location>
</feature>
<dbReference type="GO" id="GO:0000030">
    <property type="term" value="F:mannosyltransferase activity"/>
    <property type="evidence" value="ECO:0007669"/>
    <property type="project" value="InterPro"/>
</dbReference>
<evidence type="ECO:0000256" key="8">
    <source>
        <dbReference type="SAM" id="Phobius"/>
    </source>
</evidence>
<evidence type="ECO:0000256" key="4">
    <source>
        <dbReference type="ARBA" id="ARBA00022679"/>
    </source>
</evidence>
<feature type="domain" description="ArnT-like N-terminal" evidence="9">
    <location>
        <begin position="98"/>
        <end position="204"/>
    </location>
</feature>
<evidence type="ECO:0000313" key="11">
    <source>
        <dbReference type="Proteomes" id="UP000034778"/>
    </source>
</evidence>
<evidence type="ECO:0000256" key="5">
    <source>
        <dbReference type="ARBA" id="ARBA00022692"/>
    </source>
</evidence>
<dbReference type="GO" id="GO:0006493">
    <property type="term" value="P:protein O-linked glycosylation"/>
    <property type="evidence" value="ECO:0007669"/>
    <property type="project" value="InterPro"/>
</dbReference>
<evidence type="ECO:0000313" key="10">
    <source>
        <dbReference type="EMBL" id="KKP45496.1"/>
    </source>
</evidence>
<evidence type="ECO:0000256" key="2">
    <source>
        <dbReference type="ARBA" id="ARBA00022475"/>
    </source>
</evidence>
<dbReference type="Pfam" id="PF02366">
    <property type="entry name" value="PMT"/>
    <property type="match status" value="1"/>
</dbReference>
<dbReference type="GO" id="GO:0005886">
    <property type="term" value="C:plasma membrane"/>
    <property type="evidence" value="ECO:0007669"/>
    <property type="project" value="UniProtKB-SubCell"/>
</dbReference>
<evidence type="ECO:0000256" key="1">
    <source>
        <dbReference type="ARBA" id="ARBA00004651"/>
    </source>
</evidence>
<dbReference type="GO" id="GO:0016763">
    <property type="term" value="F:pentosyltransferase activity"/>
    <property type="evidence" value="ECO:0007669"/>
    <property type="project" value="TreeGrafter"/>
</dbReference>
<feature type="transmembrane region" description="Helical" evidence="8">
    <location>
        <begin position="128"/>
        <end position="146"/>
    </location>
</feature>
<dbReference type="PANTHER" id="PTHR33908">
    <property type="entry name" value="MANNOSYLTRANSFERASE YKCB-RELATED"/>
    <property type="match status" value="1"/>
</dbReference>
<dbReference type="GO" id="GO:0009103">
    <property type="term" value="P:lipopolysaccharide biosynthetic process"/>
    <property type="evidence" value="ECO:0007669"/>
    <property type="project" value="UniProtKB-ARBA"/>
</dbReference>
<evidence type="ECO:0000256" key="7">
    <source>
        <dbReference type="ARBA" id="ARBA00023136"/>
    </source>
</evidence>
<dbReference type="AlphaFoldDB" id="A0A0G0A2R3"/>
<evidence type="ECO:0000256" key="6">
    <source>
        <dbReference type="ARBA" id="ARBA00022989"/>
    </source>
</evidence>
<dbReference type="InterPro" id="IPR050297">
    <property type="entry name" value="LipidA_mod_glycosyltrf_83"/>
</dbReference>
<keyword evidence="4" id="KW-0808">Transferase</keyword>
<keyword evidence="5 8" id="KW-0812">Transmembrane</keyword>
<comment type="caution">
    <text evidence="10">The sequence shown here is derived from an EMBL/GenBank/DDBJ whole genome shotgun (WGS) entry which is preliminary data.</text>
</comment>
<dbReference type="PANTHER" id="PTHR33908:SF11">
    <property type="entry name" value="MEMBRANE PROTEIN"/>
    <property type="match status" value="1"/>
</dbReference>
<keyword evidence="7 8" id="KW-0472">Membrane</keyword>
<dbReference type="STRING" id="1618566.UR35_C0001G0093"/>